<accession>A0ABS9ZSQ3</accession>
<name>A0ABS9ZSQ3_9SPHI</name>
<dbReference type="InterPro" id="IPR004358">
    <property type="entry name" value="Sig_transdc_His_kin-like_C"/>
</dbReference>
<evidence type="ECO:0000256" key="4">
    <source>
        <dbReference type="ARBA" id="ARBA00022777"/>
    </source>
</evidence>
<dbReference type="InterPro" id="IPR036890">
    <property type="entry name" value="HATPase_C_sf"/>
</dbReference>
<dbReference type="InterPro" id="IPR003594">
    <property type="entry name" value="HATPase_dom"/>
</dbReference>
<dbReference type="Pfam" id="PF02518">
    <property type="entry name" value="HATPase_c"/>
    <property type="match status" value="1"/>
</dbReference>
<comment type="catalytic activity">
    <reaction evidence="1">
        <text>ATP + protein L-histidine = ADP + protein N-phospho-L-histidine.</text>
        <dbReference type="EC" id="2.7.13.3"/>
    </reaction>
</comment>
<dbReference type="RefSeq" id="WP_243358543.1">
    <property type="nucleotide sequence ID" value="NZ_JALGBH010000001.1"/>
</dbReference>
<proteinExistence type="predicted"/>
<dbReference type="PROSITE" id="PS50109">
    <property type="entry name" value="HIS_KIN"/>
    <property type="match status" value="1"/>
</dbReference>
<evidence type="ECO:0000256" key="1">
    <source>
        <dbReference type="ARBA" id="ARBA00000085"/>
    </source>
</evidence>
<sequence>MYKETFFLLFAHEVKDILSGLGNYLYLLNNQGLNSKENLLMLQQLENEFKDHETYIHELLFWAKQKRADFNHSEKDINLKQLTECIIQNHDIINMSFHKNIRFQNHISDLVLKLDQTLYTIVLKNVIRNALKFSEANSSIHLKATLINNEVISYVCDSGTGINLNKPTDIAIPFSTSSSQHRTGSGLALSLCKELLKTEGGEIWAVNNQDKGITVFFSLPIYQ</sequence>
<dbReference type="InterPro" id="IPR050351">
    <property type="entry name" value="BphY/WalK/GraS-like"/>
</dbReference>
<reference evidence="6" key="1">
    <citation type="submission" date="2022-03" db="EMBL/GenBank/DDBJ databases">
        <authorList>
            <person name="Woo C.Y."/>
        </authorList>
    </citation>
    <scope>NUCLEOTIDE SEQUENCE</scope>
    <source>
        <strain evidence="6">CYS-01</strain>
    </source>
</reference>
<dbReference type="Gene3D" id="3.30.565.10">
    <property type="entry name" value="Histidine kinase-like ATPase, C-terminal domain"/>
    <property type="match status" value="1"/>
</dbReference>
<keyword evidence="4 6" id="KW-0418">Kinase</keyword>
<dbReference type="SMART" id="SM00387">
    <property type="entry name" value="HATPase_c"/>
    <property type="match status" value="1"/>
</dbReference>
<evidence type="ECO:0000313" key="7">
    <source>
        <dbReference type="Proteomes" id="UP001165460"/>
    </source>
</evidence>
<evidence type="ECO:0000256" key="2">
    <source>
        <dbReference type="ARBA" id="ARBA00012438"/>
    </source>
</evidence>
<dbReference type="InterPro" id="IPR005467">
    <property type="entry name" value="His_kinase_dom"/>
</dbReference>
<keyword evidence="7" id="KW-1185">Reference proteome</keyword>
<dbReference type="PANTHER" id="PTHR42878">
    <property type="entry name" value="TWO-COMPONENT HISTIDINE KINASE"/>
    <property type="match status" value="1"/>
</dbReference>
<dbReference type="GO" id="GO:0016301">
    <property type="term" value="F:kinase activity"/>
    <property type="evidence" value="ECO:0007669"/>
    <property type="project" value="UniProtKB-KW"/>
</dbReference>
<evidence type="ECO:0000313" key="6">
    <source>
        <dbReference type="EMBL" id="MCJ0741528.1"/>
    </source>
</evidence>
<comment type="caution">
    <text evidence="6">The sequence shown here is derived from an EMBL/GenBank/DDBJ whole genome shotgun (WGS) entry which is preliminary data.</text>
</comment>
<dbReference type="EMBL" id="JALGBH010000001">
    <property type="protein sequence ID" value="MCJ0741528.1"/>
    <property type="molecule type" value="Genomic_DNA"/>
</dbReference>
<dbReference type="PRINTS" id="PR00344">
    <property type="entry name" value="BCTRLSENSOR"/>
</dbReference>
<keyword evidence="3" id="KW-0808">Transferase</keyword>
<feature type="domain" description="Histidine kinase" evidence="5">
    <location>
        <begin position="9"/>
        <end position="223"/>
    </location>
</feature>
<evidence type="ECO:0000256" key="3">
    <source>
        <dbReference type="ARBA" id="ARBA00022679"/>
    </source>
</evidence>
<protein>
    <recommendedName>
        <fullName evidence="2">histidine kinase</fullName>
        <ecNumber evidence="2">2.7.13.3</ecNumber>
    </recommendedName>
</protein>
<dbReference type="SUPFAM" id="SSF55874">
    <property type="entry name" value="ATPase domain of HSP90 chaperone/DNA topoisomerase II/histidine kinase"/>
    <property type="match status" value="1"/>
</dbReference>
<evidence type="ECO:0000259" key="5">
    <source>
        <dbReference type="PROSITE" id="PS50109"/>
    </source>
</evidence>
<dbReference type="Proteomes" id="UP001165460">
    <property type="component" value="Unassembled WGS sequence"/>
</dbReference>
<dbReference type="EC" id="2.7.13.3" evidence="2"/>
<organism evidence="6 7">
    <name type="scientific">Pedobacter montanisoli</name>
    <dbReference type="NCBI Taxonomy" id="2923277"/>
    <lineage>
        <taxon>Bacteria</taxon>
        <taxon>Pseudomonadati</taxon>
        <taxon>Bacteroidota</taxon>
        <taxon>Sphingobacteriia</taxon>
        <taxon>Sphingobacteriales</taxon>
        <taxon>Sphingobacteriaceae</taxon>
        <taxon>Pedobacter</taxon>
    </lineage>
</organism>
<dbReference type="PANTHER" id="PTHR42878:SF14">
    <property type="entry name" value="OSMOLARITY TWO-COMPONENT SYSTEM PROTEIN SSK1"/>
    <property type="match status" value="1"/>
</dbReference>
<gene>
    <name evidence="6" type="ORF">MMF97_02315</name>
</gene>